<evidence type="ECO:0000256" key="1">
    <source>
        <dbReference type="SAM" id="Phobius"/>
    </source>
</evidence>
<keyword evidence="1" id="KW-0812">Transmembrane</keyword>
<name>A0A0M0HVD7_9VIBR</name>
<sequence length="170" mass="18839">MFKVLGVMDLMMNLGLAIFIGIRAEALSASLVFLMCYGVLTYLFHQGEENYKGSHFYLAMWGMKEGITAMVAALLSKVAYAAYSALASSVRSGKEITFLDADRLHNASQNGFSDWLSGIYHQLVVFSESFGLTDVDHVVYAYLAIKGCWIFIKACDYAAHSQVMARMKTV</sequence>
<dbReference type="Proteomes" id="UP000037530">
    <property type="component" value="Unassembled WGS sequence"/>
</dbReference>
<evidence type="ECO:0000313" key="2">
    <source>
        <dbReference type="EMBL" id="KOO06046.1"/>
    </source>
</evidence>
<dbReference type="RefSeq" id="WP_053410654.1">
    <property type="nucleotide sequence ID" value="NZ_LHPI01000021.1"/>
</dbReference>
<feature type="transmembrane region" description="Helical" evidence="1">
    <location>
        <begin position="66"/>
        <end position="86"/>
    </location>
</feature>
<reference evidence="3" key="1">
    <citation type="submission" date="2015-08" db="EMBL/GenBank/DDBJ databases">
        <title>Vibrio galatheae sp. nov., a novel member of the Vibrionaceae family isolated from the Solomon Islands.</title>
        <authorList>
            <person name="Giubergia S."/>
            <person name="Machado H."/>
            <person name="Mateiu R.V."/>
            <person name="Gram L."/>
        </authorList>
    </citation>
    <scope>NUCLEOTIDE SEQUENCE [LARGE SCALE GENOMIC DNA]</scope>
    <source>
        <strain evidence="3">DSM 19134</strain>
    </source>
</reference>
<keyword evidence="1" id="KW-0472">Membrane</keyword>
<proteinExistence type="predicted"/>
<dbReference type="STRING" id="171383.AKJ31_19075"/>
<keyword evidence="1" id="KW-1133">Transmembrane helix</keyword>
<gene>
    <name evidence="2" type="ORF">AKJ31_19075</name>
</gene>
<dbReference type="PATRIC" id="fig|171383.3.peg.3891"/>
<evidence type="ECO:0000313" key="3">
    <source>
        <dbReference type="Proteomes" id="UP000037530"/>
    </source>
</evidence>
<feature type="transmembrane region" description="Helical" evidence="1">
    <location>
        <begin position="20"/>
        <end position="45"/>
    </location>
</feature>
<dbReference type="EMBL" id="LHPI01000021">
    <property type="protein sequence ID" value="KOO06046.1"/>
    <property type="molecule type" value="Genomic_DNA"/>
</dbReference>
<dbReference type="AlphaFoldDB" id="A0A0M0HVD7"/>
<keyword evidence="3" id="KW-1185">Reference proteome</keyword>
<accession>A0A0M0HVD7</accession>
<organism evidence="2 3">
    <name type="scientific">Vibrio hepatarius</name>
    <dbReference type="NCBI Taxonomy" id="171383"/>
    <lineage>
        <taxon>Bacteria</taxon>
        <taxon>Pseudomonadati</taxon>
        <taxon>Pseudomonadota</taxon>
        <taxon>Gammaproteobacteria</taxon>
        <taxon>Vibrionales</taxon>
        <taxon>Vibrionaceae</taxon>
        <taxon>Vibrio</taxon>
        <taxon>Vibrio oreintalis group</taxon>
    </lineage>
</organism>
<protein>
    <submittedName>
        <fullName evidence="2">Uncharacterized protein</fullName>
    </submittedName>
</protein>
<comment type="caution">
    <text evidence="2">The sequence shown here is derived from an EMBL/GenBank/DDBJ whole genome shotgun (WGS) entry which is preliminary data.</text>
</comment>